<evidence type="ECO:0000256" key="1">
    <source>
        <dbReference type="SAM" id="SignalP"/>
    </source>
</evidence>
<dbReference type="OrthoDB" id="1391397at2"/>
<dbReference type="AlphaFoldDB" id="A0A2W1NE32"/>
<dbReference type="Proteomes" id="UP000249248">
    <property type="component" value="Unassembled WGS sequence"/>
</dbReference>
<organism evidence="2 3">
    <name type="scientific">Putridiphycobacter roseus</name>
    <dbReference type="NCBI Taxonomy" id="2219161"/>
    <lineage>
        <taxon>Bacteria</taxon>
        <taxon>Pseudomonadati</taxon>
        <taxon>Bacteroidota</taxon>
        <taxon>Flavobacteriia</taxon>
        <taxon>Flavobacteriales</taxon>
        <taxon>Crocinitomicaceae</taxon>
        <taxon>Putridiphycobacter</taxon>
    </lineage>
</organism>
<dbReference type="Pfam" id="PF13585">
    <property type="entry name" value="CHU_C"/>
    <property type="match status" value="1"/>
</dbReference>
<gene>
    <name evidence="2" type="ORF">DNU06_13515</name>
</gene>
<reference evidence="2 3" key="1">
    <citation type="submission" date="2018-06" db="EMBL/GenBank/DDBJ databases">
        <title>The draft genome sequence of Crocinitomix sp. SM1701.</title>
        <authorList>
            <person name="Zhang X."/>
        </authorList>
    </citation>
    <scope>NUCLEOTIDE SEQUENCE [LARGE SCALE GENOMIC DNA]</scope>
    <source>
        <strain evidence="2 3">SM1701</strain>
    </source>
</reference>
<feature type="chain" id="PRO_5016135285" description="Ig-like domain-containing protein" evidence="1">
    <location>
        <begin position="23"/>
        <end position="802"/>
    </location>
</feature>
<feature type="signal peptide" evidence="1">
    <location>
        <begin position="1"/>
        <end position="22"/>
    </location>
</feature>
<protein>
    <recommendedName>
        <fullName evidence="4">Ig-like domain-containing protein</fullName>
    </recommendedName>
</protein>
<comment type="caution">
    <text evidence="2">The sequence shown here is derived from an EMBL/GenBank/DDBJ whole genome shotgun (WGS) entry which is preliminary data.</text>
</comment>
<evidence type="ECO:0008006" key="4">
    <source>
        <dbReference type="Google" id="ProtNLM"/>
    </source>
</evidence>
<keyword evidence="3" id="KW-1185">Reference proteome</keyword>
<accession>A0A2W1NE32</accession>
<dbReference type="EMBL" id="QKSB01000009">
    <property type="protein sequence ID" value="PZE16326.1"/>
    <property type="molecule type" value="Genomic_DNA"/>
</dbReference>
<keyword evidence="1" id="KW-0732">Signal</keyword>
<evidence type="ECO:0000313" key="2">
    <source>
        <dbReference type="EMBL" id="PZE16326.1"/>
    </source>
</evidence>
<name>A0A2W1NE32_9FLAO</name>
<dbReference type="Gene3D" id="2.60.120.260">
    <property type="entry name" value="Galactose-binding domain-like"/>
    <property type="match status" value="1"/>
</dbReference>
<dbReference type="RefSeq" id="WP_111064024.1">
    <property type="nucleotide sequence ID" value="NZ_JBHUCU010000006.1"/>
</dbReference>
<proteinExistence type="predicted"/>
<evidence type="ECO:0000313" key="3">
    <source>
        <dbReference type="Proteomes" id="UP000249248"/>
    </source>
</evidence>
<sequence length="802" mass="85472">MKNYKAVLLLLLLSNLPNIAKAQCNLDLGNDTVICPPDLFQLDAGPNFANYLWQDGTSNQTTFVTGPGVYWCEVNSLSNNLIVNGDFSAGSTNFTSDYTVGAGGTWGPVSNVETYFVTTNSSTAHSNFASCGDHTNGTGNMMVINGSTTVNQNIWCQNVTVLPNTNYVLSAWFQVYGSNAPDIAFMINGTQAGTSFLDNTTAACDWVNHSVVWNSGVNTSADVCFVNSVLTQNGNDFSMDDISFGTVCTVRDTLVVANASIQATLTNVVAASCANAADGTATISNITGTSGGPYTVTWTDPTGNVHDVNTVAQNGSFTQSNLFLGNWTVNISDGTGCDYNTNFNIQSGSIAIDVTSNNPQCFGTATGSISATTSTSGTFNFVITDAAGTVVNNTGTNTANNLVAGTYTVTYSDGSGCDIAEVVELTDPAQISASIATVDPLCHNDITGIAYVASITNFQGDAASIYYSWLPIGINGLLKDSVNGLAPGTHELKVVDGVGCENAFSFTILNPDPLKATVEVTSKTYCRTADFQNGNGVVIGYTAGNDSSGTGSVSYEWENLVNGDISNFSTFVVKTPGDMQLTITDANGCQDISTVYVDSLNPIANFSVASDEFLNPSIYEGTEPVKIKITNLSENFAQIGNPLSDTIFQWNLNSSNITTDGKWFFTYDLNEKVDTIYTGEAIYEVCMVAKNYNDCVDTSCTEIIVHSVVDLVIPNVFTPGAYPNNEFFFPSSGVKTFNSVVYNRYGVPVFEFLDIDDKWDGNHYKSGKPCSEGVYFFTYKGESTNGLKLEGNGNVELIRGKK</sequence>